<reference evidence="2" key="1">
    <citation type="submission" date="2018-04" db="EMBL/GenBank/DDBJ databases">
        <title>WGS assembly of Panicum hallii.</title>
        <authorList>
            <person name="Lovell J."/>
            <person name="Jenkins J."/>
            <person name="Lowry D."/>
            <person name="Mamidi S."/>
            <person name="Sreedasyam A."/>
            <person name="Weng X."/>
            <person name="Barry K."/>
            <person name="Bonette J."/>
            <person name="Campitelli B."/>
            <person name="Daum C."/>
            <person name="Gordon S."/>
            <person name="Gould B."/>
            <person name="Lipzen A."/>
            <person name="Macqueen A."/>
            <person name="Palacio-Mejia J."/>
            <person name="Plott C."/>
            <person name="Shakirov E."/>
            <person name="Shu S."/>
            <person name="Yoshinaga Y."/>
            <person name="Zane M."/>
            <person name="Rokhsar D."/>
            <person name="Grimwood J."/>
            <person name="Schmutz J."/>
            <person name="Juenger T."/>
        </authorList>
    </citation>
    <scope>NUCLEOTIDE SEQUENCE [LARGE SCALE GENOMIC DNA]</scope>
    <source>
        <strain evidence="2">FIL2</strain>
    </source>
</reference>
<name>A0A2S3I2C2_9POAL</name>
<dbReference type="PANTHER" id="PTHR33186">
    <property type="entry name" value="OS10G0136150 PROTEIN-RELATED"/>
    <property type="match status" value="1"/>
</dbReference>
<proteinExistence type="predicted"/>
<dbReference type="EMBL" id="CM008051">
    <property type="protein sequence ID" value="PAN35256.1"/>
    <property type="molecule type" value="Genomic_DNA"/>
</dbReference>
<organism evidence="2">
    <name type="scientific">Panicum hallii</name>
    <dbReference type="NCBI Taxonomy" id="206008"/>
    <lineage>
        <taxon>Eukaryota</taxon>
        <taxon>Viridiplantae</taxon>
        <taxon>Streptophyta</taxon>
        <taxon>Embryophyta</taxon>
        <taxon>Tracheophyta</taxon>
        <taxon>Spermatophyta</taxon>
        <taxon>Magnoliopsida</taxon>
        <taxon>Liliopsida</taxon>
        <taxon>Poales</taxon>
        <taxon>Poaceae</taxon>
        <taxon>PACMAD clade</taxon>
        <taxon>Panicoideae</taxon>
        <taxon>Panicodae</taxon>
        <taxon>Paniceae</taxon>
        <taxon>Panicinae</taxon>
        <taxon>Panicum</taxon>
        <taxon>Panicum sect. Panicum</taxon>
    </lineage>
</organism>
<protein>
    <submittedName>
        <fullName evidence="2">Uncharacterized protein</fullName>
    </submittedName>
</protein>
<dbReference type="AlphaFoldDB" id="A0A2S3I2C2"/>
<feature type="region of interest" description="Disordered" evidence="1">
    <location>
        <begin position="23"/>
        <end position="75"/>
    </location>
</feature>
<gene>
    <name evidence="2" type="ORF">PAHAL_6G194500</name>
</gene>
<dbReference type="Proteomes" id="UP000243499">
    <property type="component" value="Chromosome 6"/>
</dbReference>
<dbReference type="PANTHER" id="PTHR33186:SF13">
    <property type="entry name" value="OS10G0138300 PROTEIN"/>
    <property type="match status" value="1"/>
</dbReference>
<accession>A0A2S3I2C2</accession>
<sequence length="409" mass="44293">MPNLPLEDEDLLGEYLLLLPPQPSSSASSGAASSPTRISSAASAAATRSRPSSASSPATSTAARSSSPPRWTRRTACPPRASLCVSDGADSIVLGCRHGRVLAVDWAYLHLLIWDPAAGDRLPVAIPPVFDRMPYKINGAIVCATGDEGHTHGDCRSNPFQVITVGTSWEGVSACVYSSATDAWGNLISALWPGPIPPGAPSHPFFFNDCRSTLVGSCIYWLIVGLRASILKFELGAQSLAVIEAPPNVYQVQALVHRKRQFLITPADGGVLGFLVFSMPGFSAQLWKRDDVAGWVLGNTIELSNLLSLTPSVDTAPPRIVGFSEGDNEILLQTYDGAFMVHLESLLFKKVSERMPCHLYHPFASFYPAESVLWGGVSIMSSLFRKLQQWIYLFRVLSPLCSSWVLQEY</sequence>
<evidence type="ECO:0000256" key="1">
    <source>
        <dbReference type="SAM" id="MobiDB-lite"/>
    </source>
</evidence>
<dbReference type="Gramene" id="PAN35256">
    <property type="protein sequence ID" value="PAN35256"/>
    <property type="gene ID" value="PAHAL_6G194500"/>
</dbReference>
<evidence type="ECO:0000313" key="2">
    <source>
        <dbReference type="EMBL" id="PAN35256.1"/>
    </source>
</evidence>